<evidence type="ECO:0000256" key="9">
    <source>
        <dbReference type="ARBA" id="ARBA00023209"/>
    </source>
</evidence>
<comment type="similarity">
    <text evidence="2">Belongs to the CDP-alcohol phosphatidyltransferase class-I family.</text>
</comment>
<dbReference type="GO" id="GO:0008444">
    <property type="term" value="F:CDP-diacylglycerol-glycerol-3-phosphate 3-phosphatidyltransferase activity"/>
    <property type="evidence" value="ECO:0007669"/>
    <property type="project" value="InterPro"/>
</dbReference>
<name>A0A381PHE2_9ZZZZ</name>
<dbReference type="InterPro" id="IPR004570">
    <property type="entry name" value="Phosphatidylglycerol_P_synth"/>
</dbReference>
<evidence type="ECO:0000256" key="5">
    <source>
        <dbReference type="ARBA" id="ARBA00022692"/>
    </source>
</evidence>
<evidence type="ECO:0000256" key="8">
    <source>
        <dbReference type="ARBA" id="ARBA00023136"/>
    </source>
</evidence>
<evidence type="ECO:0000256" key="3">
    <source>
        <dbReference type="ARBA" id="ARBA00022516"/>
    </source>
</evidence>
<keyword evidence="9" id="KW-0594">Phospholipid biosynthesis</keyword>
<evidence type="ECO:0000256" key="6">
    <source>
        <dbReference type="ARBA" id="ARBA00022989"/>
    </source>
</evidence>
<evidence type="ECO:0000256" key="1">
    <source>
        <dbReference type="ARBA" id="ARBA00004141"/>
    </source>
</evidence>
<keyword evidence="8 11" id="KW-0472">Membrane</keyword>
<keyword evidence="3" id="KW-0444">Lipid biosynthesis</keyword>
<dbReference type="PANTHER" id="PTHR14269:SF11">
    <property type="entry name" value="CDP-DIACYLGLYCEROL--GLYCEROL-3-PHOSPHATE 3-PHOSPHATIDYLTRANSFERASE"/>
    <property type="match status" value="1"/>
</dbReference>
<dbReference type="PANTHER" id="PTHR14269">
    <property type="entry name" value="CDP-DIACYLGLYCEROL--GLYCEROL-3-PHOSPHATE 3-PHOSPHATIDYLTRANSFERASE-RELATED"/>
    <property type="match status" value="1"/>
</dbReference>
<accession>A0A381PHE2</accession>
<dbReference type="PIRSF" id="PIRSF000847">
    <property type="entry name" value="Phos_ph_gly_syn"/>
    <property type="match status" value="1"/>
</dbReference>
<feature type="transmembrane region" description="Helical" evidence="11">
    <location>
        <begin position="60"/>
        <end position="89"/>
    </location>
</feature>
<dbReference type="InterPro" id="IPR043130">
    <property type="entry name" value="CDP-OH_PTrfase_TM_dom"/>
</dbReference>
<dbReference type="Gene3D" id="1.20.120.1760">
    <property type="match status" value="1"/>
</dbReference>
<evidence type="ECO:0000256" key="10">
    <source>
        <dbReference type="ARBA" id="ARBA00023264"/>
    </source>
</evidence>
<dbReference type="EMBL" id="UINC01000983">
    <property type="protein sequence ID" value="SUZ66402.1"/>
    <property type="molecule type" value="Genomic_DNA"/>
</dbReference>
<dbReference type="GO" id="GO:0046474">
    <property type="term" value="P:glycerophospholipid biosynthetic process"/>
    <property type="evidence" value="ECO:0007669"/>
    <property type="project" value="TreeGrafter"/>
</dbReference>
<comment type="subcellular location">
    <subcellularLocation>
        <location evidence="1">Membrane</location>
        <topology evidence="1">Multi-pass membrane protein</topology>
    </subcellularLocation>
</comment>
<dbReference type="GO" id="GO:0005739">
    <property type="term" value="C:mitochondrion"/>
    <property type="evidence" value="ECO:0007669"/>
    <property type="project" value="TreeGrafter"/>
</dbReference>
<feature type="transmembrane region" description="Helical" evidence="11">
    <location>
        <begin position="148"/>
        <end position="166"/>
    </location>
</feature>
<evidence type="ECO:0000313" key="12">
    <source>
        <dbReference type="EMBL" id="SUZ66402.1"/>
    </source>
</evidence>
<organism evidence="12">
    <name type="scientific">marine metagenome</name>
    <dbReference type="NCBI Taxonomy" id="408172"/>
    <lineage>
        <taxon>unclassified sequences</taxon>
        <taxon>metagenomes</taxon>
        <taxon>ecological metagenomes</taxon>
    </lineage>
</organism>
<feature type="transmembrane region" description="Helical" evidence="11">
    <location>
        <begin position="110"/>
        <end position="128"/>
    </location>
</feature>
<keyword evidence="7" id="KW-0443">Lipid metabolism</keyword>
<evidence type="ECO:0000256" key="7">
    <source>
        <dbReference type="ARBA" id="ARBA00023098"/>
    </source>
</evidence>
<dbReference type="GO" id="GO:0016020">
    <property type="term" value="C:membrane"/>
    <property type="evidence" value="ECO:0007669"/>
    <property type="project" value="UniProtKB-SubCell"/>
</dbReference>
<evidence type="ECO:0000256" key="4">
    <source>
        <dbReference type="ARBA" id="ARBA00022679"/>
    </source>
</evidence>
<dbReference type="InterPro" id="IPR050324">
    <property type="entry name" value="CDP-alcohol_PTase-I"/>
</dbReference>
<dbReference type="AlphaFoldDB" id="A0A381PHE2"/>
<keyword evidence="6 11" id="KW-1133">Transmembrane helix</keyword>
<dbReference type="Pfam" id="PF01066">
    <property type="entry name" value="CDP-OH_P_transf"/>
    <property type="match status" value="1"/>
</dbReference>
<gene>
    <name evidence="12" type="ORF">METZ01_LOCUS19256</name>
</gene>
<proteinExistence type="inferred from homology"/>
<keyword evidence="5 11" id="KW-0812">Transmembrane</keyword>
<evidence type="ECO:0000256" key="11">
    <source>
        <dbReference type="SAM" id="Phobius"/>
    </source>
</evidence>
<reference evidence="12" key="1">
    <citation type="submission" date="2018-05" db="EMBL/GenBank/DDBJ databases">
        <authorList>
            <person name="Lanie J.A."/>
            <person name="Ng W.-L."/>
            <person name="Kazmierczak K.M."/>
            <person name="Andrzejewski T.M."/>
            <person name="Davidsen T.M."/>
            <person name="Wayne K.J."/>
            <person name="Tettelin H."/>
            <person name="Glass J.I."/>
            <person name="Rusch D."/>
            <person name="Podicherti R."/>
            <person name="Tsui H.-C.T."/>
            <person name="Winkler M.E."/>
        </authorList>
    </citation>
    <scope>NUCLEOTIDE SEQUENCE</scope>
</reference>
<sequence>MVRFVLIFPTAWFIWEGNYAEALILMLVAGLSDGLDGALARGYRWTSKFGEMADPLADKLLVGMVFVLLTIQGHIPFWVAVIVIGRDLVIVCGAMTFRQLFGALEIDPTLISKINTGLQVIVLVLTLIDLSDMEHLADLAGLLVDPVGMWLVAGFSLVSGLDYVVTWSRRTIRQWRNPNVS</sequence>
<dbReference type="InterPro" id="IPR000462">
    <property type="entry name" value="CDP-OH_P_trans"/>
</dbReference>
<evidence type="ECO:0000256" key="2">
    <source>
        <dbReference type="ARBA" id="ARBA00010441"/>
    </source>
</evidence>
<dbReference type="InterPro" id="IPR048254">
    <property type="entry name" value="CDP_ALCOHOL_P_TRANSF_CS"/>
</dbReference>
<evidence type="ECO:0008006" key="13">
    <source>
        <dbReference type="Google" id="ProtNLM"/>
    </source>
</evidence>
<keyword evidence="10" id="KW-1208">Phospholipid metabolism</keyword>
<keyword evidence="4" id="KW-0808">Transferase</keyword>
<dbReference type="PROSITE" id="PS00379">
    <property type="entry name" value="CDP_ALCOHOL_P_TRANSF"/>
    <property type="match status" value="1"/>
</dbReference>
<protein>
    <recommendedName>
        <fullName evidence="13">CDP-alcohol phosphatidyltransferase</fullName>
    </recommendedName>
</protein>